<gene>
    <name evidence="3" type="ORF">PEDI_47440</name>
</gene>
<keyword evidence="4" id="KW-1185">Reference proteome</keyword>
<evidence type="ECO:0000256" key="1">
    <source>
        <dbReference type="ARBA" id="ARBA00022737"/>
    </source>
</evidence>
<dbReference type="PANTHER" id="PTHR32305:SF15">
    <property type="entry name" value="PROTEIN RHSA-RELATED"/>
    <property type="match status" value="1"/>
</dbReference>
<dbReference type="RefSeq" id="WP_338239274.1">
    <property type="nucleotide sequence ID" value="NZ_BQKE01000004.1"/>
</dbReference>
<dbReference type="Pfam" id="PF25023">
    <property type="entry name" value="TEN_YD-shell"/>
    <property type="match status" value="1"/>
</dbReference>
<evidence type="ECO:0000259" key="2">
    <source>
        <dbReference type="Pfam" id="PF25023"/>
    </source>
</evidence>
<comment type="caution">
    <text evidence="3">The sequence shown here is derived from an EMBL/GenBank/DDBJ whole genome shotgun (WGS) entry which is preliminary data.</text>
</comment>
<feature type="domain" description="Teneurin-like YD-shell" evidence="2">
    <location>
        <begin position="36"/>
        <end position="134"/>
    </location>
</feature>
<dbReference type="InterPro" id="IPR050708">
    <property type="entry name" value="T6SS_VgrG/RHS"/>
</dbReference>
<dbReference type="InterPro" id="IPR022385">
    <property type="entry name" value="Rhs_assc_core"/>
</dbReference>
<protein>
    <recommendedName>
        <fullName evidence="2">Teneurin-like YD-shell domain-containing protein</fullName>
    </recommendedName>
</protein>
<dbReference type="Gene3D" id="2.180.10.10">
    <property type="entry name" value="RHS repeat-associated core"/>
    <property type="match status" value="1"/>
</dbReference>
<keyword evidence="1" id="KW-0677">Repeat</keyword>
<reference evidence="3 4" key="1">
    <citation type="submission" date="2021-12" db="EMBL/GenBank/DDBJ databases">
        <title>Genome sequencing of bacteria with rrn-lacking chromosome and rrn-plasmid.</title>
        <authorList>
            <person name="Anda M."/>
            <person name="Iwasaki W."/>
        </authorList>
    </citation>
    <scope>NUCLEOTIDE SEQUENCE [LARGE SCALE GENOMIC DNA]</scope>
    <source>
        <strain evidence="3 4">NBRC 15940</strain>
    </source>
</reference>
<accession>A0AAN4W312</accession>
<proteinExistence type="predicted"/>
<organism evidence="3 4">
    <name type="scientific">Persicobacter diffluens</name>
    <dbReference type="NCBI Taxonomy" id="981"/>
    <lineage>
        <taxon>Bacteria</taxon>
        <taxon>Pseudomonadati</taxon>
        <taxon>Bacteroidota</taxon>
        <taxon>Cytophagia</taxon>
        <taxon>Cytophagales</taxon>
        <taxon>Persicobacteraceae</taxon>
        <taxon>Persicobacter</taxon>
    </lineage>
</organism>
<dbReference type="EMBL" id="BQKE01000004">
    <property type="protein sequence ID" value="GJM64192.1"/>
    <property type="molecule type" value="Genomic_DNA"/>
</dbReference>
<dbReference type="AlphaFoldDB" id="A0AAN4W312"/>
<dbReference type="NCBIfam" id="TIGR03696">
    <property type="entry name" value="Rhs_assc_core"/>
    <property type="match status" value="1"/>
</dbReference>
<dbReference type="Proteomes" id="UP001310022">
    <property type="component" value="Unassembled WGS sequence"/>
</dbReference>
<evidence type="ECO:0000313" key="3">
    <source>
        <dbReference type="EMBL" id="GJM64192.1"/>
    </source>
</evidence>
<dbReference type="InterPro" id="IPR056823">
    <property type="entry name" value="TEN-like_YD-shell"/>
</dbReference>
<dbReference type="PANTHER" id="PTHR32305">
    <property type="match status" value="1"/>
</dbReference>
<name>A0AAN4W312_9BACT</name>
<evidence type="ECO:0000313" key="4">
    <source>
        <dbReference type="Proteomes" id="UP001310022"/>
    </source>
</evidence>
<sequence>MISPQGQTDVFAGITCQEGSLDFLQTAEGKVDMDDHAYYYNVMDHLGNVLLLVDKDGGVKQSTNYNSFGLVASGGSSGDNKYLYNNKELQEETGWYDYGARMYDPAIGRFHTQDRFAEKYLDFTPYQYGANNPIRFIDVNGDSLMLFKNGEYITTIDDGKEEITGFNQTSVTTNGKEEFTGGQRFSFNDIQDDKGKLERGDMFLNFVDQDQLDNFVSKSGALEQGVFTRWYYAATQSNAMEGEGKMDGSDQFPWQGLSIINGVGYNAADAGNYLWGYTMRKMGYTSVMSRTAAHINAWWSAKESNGRGSSNPNKFIRFFENRSWGGDSAGDQRAIQNGINDAGSYWEYKKRSFKKF</sequence>